<dbReference type="InterPro" id="IPR011009">
    <property type="entry name" value="Kinase-like_dom_sf"/>
</dbReference>
<dbReference type="InterPro" id="IPR025287">
    <property type="entry name" value="WAK_GUB"/>
</dbReference>
<dbReference type="EMBL" id="CP144690">
    <property type="protein sequence ID" value="WVY91864.1"/>
    <property type="molecule type" value="Genomic_DNA"/>
</dbReference>
<feature type="signal peptide" evidence="12">
    <location>
        <begin position="1"/>
        <end position="23"/>
    </location>
</feature>
<keyword evidence="10" id="KW-0472">Membrane</keyword>
<evidence type="ECO:0000256" key="8">
    <source>
        <dbReference type="ARBA" id="ARBA00022840"/>
    </source>
</evidence>
<keyword evidence="11" id="KW-0325">Glycoprotein</keyword>
<keyword evidence="3" id="KW-0808">Transferase</keyword>
<keyword evidence="8" id="KW-0067">ATP-binding</keyword>
<evidence type="ECO:0000256" key="5">
    <source>
        <dbReference type="ARBA" id="ARBA00022729"/>
    </source>
</evidence>
<accession>A0AAQ3MIZ9</accession>
<reference evidence="14 15" key="1">
    <citation type="journal article" date="2023" name="Life. Sci Alliance">
        <title>Evolutionary insights into 3D genome organization and epigenetic landscape of Vigna mungo.</title>
        <authorList>
            <person name="Junaid A."/>
            <person name="Singh B."/>
            <person name="Bhatia S."/>
        </authorList>
    </citation>
    <scope>NUCLEOTIDE SEQUENCE [LARGE SCALE GENOMIC DNA]</scope>
    <source>
        <strain evidence="14">Urdbean</strain>
    </source>
</reference>
<evidence type="ECO:0000256" key="7">
    <source>
        <dbReference type="ARBA" id="ARBA00022777"/>
    </source>
</evidence>
<keyword evidence="5 12" id="KW-0732">Signal</keyword>
<feature type="chain" id="PRO_5042812684" description="Protein kinase domain-containing protein" evidence="12">
    <location>
        <begin position="24"/>
        <end position="640"/>
    </location>
</feature>
<evidence type="ECO:0000256" key="1">
    <source>
        <dbReference type="ARBA" id="ARBA00004479"/>
    </source>
</evidence>
<gene>
    <name evidence="14" type="ORF">V8G54_037378</name>
</gene>
<keyword evidence="9" id="KW-1133">Transmembrane helix</keyword>
<name>A0AAQ3MIZ9_VIGMU</name>
<dbReference type="GO" id="GO:0030247">
    <property type="term" value="F:polysaccharide binding"/>
    <property type="evidence" value="ECO:0007669"/>
    <property type="project" value="InterPro"/>
</dbReference>
<dbReference type="PROSITE" id="PS50011">
    <property type="entry name" value="PROTEIN_KINASE_DOM"/>
    <property type="match status" value="1"/>
</dbReference>
<feature type="domain" description="Protein kinase" evidence="13">
    <location>
        <begin position="223"/>
        <end position="549"/>
    </location>
</feature>
<keyword evidence="7" id="KW-0418">Kinase</keyword>
<dbReference type="FunFam" id="1.10.510.10:FF:000590">
    <property type="entry name" value="PR5-like receptor kinase"/>
    <property type="match status" value="1"/>
</dbReference>
<evidence type="ECO:0000256" key="3">
    <source>
        <dbReference type="ARBA" id="ARBA00022679"/>
    </source>
</evidence>
<dbReference type="Pfam" id="PF13947">
    <property type="entry name" value="GUB_WAK_bind"/>
    <property type="match status" value="1"/>
</dbReference>
<dbReference type="PANTHER" id="PTHR27009">
    <property type="entry name" value="RUST RESISTANCE KINASE LR10-RELATED"/>
    <property type="match status" value="1"/>
</dbReference>
<protein>
    <recommendedName>
        <fullName evidence="13">Protein kinase domain-containing protein</fullName>
    </recommendedName>
</protein>
<dbReference type="Pfam" id="PF00069">
    <property type="entry name" value="Pkinase"/>
    <property type="match status" value="1"/>
</dbReference>
<proteinExistence type="predicted"/>
<organism evidence="14 15">
    <name type="scientific">Vigna mungo</name>
    <name type="common">Black gram</name>
    <name type="synonym">Phaseolus mungo</name>
    <dbReference type="NCBI Taxonomy" id="3915"/>
    <lineage>
        <taxon>Eukaryota</taxon>
        <taxon>Viridiplantae</taxon>
        <taxon>Streptophyta</taxon>
        <taxon>Embryophyta</taxon>
        <taxon>Tracheophyta</taxon>
        <taxon>Spermatophyta</taxon>
        <taxon>Magnoliopsida</taxon>
        <taxon>eudicotyledons</taxon>
        <taxon>Gunneridae</taxon>
        <taxon>Pentapetalae</taxon>
        <taxon>rosids</taxon>
        <taxon>fabids</taxon>
        <taxon>Fabales</taxon>
        <taxon>Fabaceae</taxon>
        <taxon>Papilionoideae</taxon>
        <taxon>50 kb inversion clade</taxon>
        <taxon>NPAAA clade</taxon>
        <taxon>indigoferoid/millettioid clade</taxon>
        <taxon>Phaseoleae</taxon>
        <taxon>Vigna</taxon>
    </lineage>
</organism>
<keyword evidence="6" id="KW-0547">Nucleotide-binding</keyword>
<evidence type="ECO:0000256" key="2">
    <source>
        <dbReference type="ARBA" id="ARBA00022527"/>
    </source>
</evidence>
<evidence type="ECO:0000259" key="13">
    <source>
        <dbReference type="PROSITE" id="PS50011"/>
    </source>
</evidence>
<evidence type="ECO:0000313" key="15">
    <source>
        <dbReference type="Proteomes" id="UP001374535"/>
    </source>
</evidence>
<dbReference type="Proteomes" id="UP001374535">
    <property type="component" value="Chromosome 11"/>
</dbReference>
<evidence type="ECO:0000313" key="14">
    <source>
        <dbReference type="EMBL" id="WVY91864.1"/>
    </source>
</evidence>
<dbReference type="GO" id="GO:0004674">
    <property type="term" value="F:protein serine/threonine kinase activity"/>
    <property type="evidence" value="ECO:0007669"/>
    <property type="project" value="UniProtKB-KW"/>
</dbReference>
<comment type="subcellular location">
    <subcellularLocation>
        <location evidence="1">Membrane</location>
        <topology evidence="1">Single-pass type I membrane protein</topology>
    </subcellularLocation>
</comment>
<dbReference type="InterPro" id="IPR045874">
    <property type="entry name" value="LRK10/LRL21-25-like"/>
</dbReference>
<evidence type="ECO:0000256" key="10">
    <source>
        <dbReference type="ARBA" id="ARBA00023136"/>
    </source>
</evidence>
<sequence>MLNFQNPALLLTLLLLLWKPAICKNGCTEKCGPIYIQFPFHLRNSKFNHTMGYPRGFDLLCTDAYKTVLDLPSVSIKLYVQSIDYKSQQIQLYDPQSCLARQLMKLGNSSISPFKFLSYGDRNVSFFRCNSMSCPILQLDSGSDFLDPQIVSCRKLSDVYSVQWYVRDYMKNTVLAEWTSPNCSSCEAQGSKCRYKNDTQSEVECFVCPTNGLPTSTIVLIAAEDTPTGGIGGFLLVLLLAKALFHVHDHYKMKGEDQARIEKFLEDYKAMKPTRFTYADIKRITNGGMLSRDILVAVKILNDAVGDGKDFINEVGTMGKIHHVNVVRLLGFCADGFHRALVYDFFPNGSLQRFLAPPDNKDVFLGWEKLQQIALGVAKGIEYLHLGCDHRILHFDINPHNVLLDDHFNPKITDFGLAKLCPKNQSTVSVTAARGTLGYIAPEVFSRNFGNVSYKSDIYSYGMLLLEMVGGRKNTNMSVEESFQVLYPEWIHNLVEARDVEVTIEEEGDAKIARKLAIIGLWCIQWNPVDRPSMKTVVQMLEGDGDKLIAPPTPFDKTGSSRTNAAVQTRHQNFELEIIHEMEDATTVTEEIAGSSFVRLRSIRRRCFILREVFRGGVSSFVKIQRRCRFISCGIKRGGF</sequence>
<evidence type="ECO:0000256" key="11">
    <source>
        <dbReference type="ARBA" id="ARBA00023180"/>
    </source>
</evidence>
<keyword evidence="15" id="KW-1185">Reference proteome</keyword>
<dbReference type="AlphaFoldDB" id="A0AAQ3MIZ9"/>
<evidence type="ECO:0000256" key="6">
    <source>
        <dbReference type="ARBA" id="ARBA00022741"/>
    </source>
</evidence>
<dbReference type="InterPro" id="IPR000719">
    <property type="entry name" value="Prot_kinase_dom"/>
</dbReference>
<dbReference type="SUPFAM" id="SSF56112">
    <property type="entry name" value="Protein kinase-like (PK-like)"/>
    <property type="match status" value="1"/>
</dbReference>
<dbReference type="Gene3D" id="1.10.510.10">
    <property type="entry name" value="Transferase(Phosphotransferase) domain 1"/>
    <property type="match status" value="1"/>
</dbReference>
<evidence type="ECO:0000256" key="12">
    <source>
        <dbReference type="SAM" id="SignalP"/>
    </source>
</evidence>
<dbReference type="Gene3D" id="3.30.200.20">
    <property type="entry name" value="Phosphorylase Kinase, domain 1"/>
    <property type="match status" value="1"/>
</dbReference>
<evidence type="ECO:0000256" key="9">
    <source>
        <dbReference type="ARBA" id="ARBA00022989"/>
    </source>
</evidence>
<dbReference type="GO" id="GO:0016020">
    <property type="term" value="C:membrane"/>
    <property type="evidence" value="ECO:0007669"/>
    <property type="project" value="UniProtKB-SubCell"/>
</dbReference>
<dbReference type="GO" id="GO:0005524">
    <property type="term" value="F:ATP binding"/>
    <property type="evidence" value="ECO:0007669"/>
    <property type="project" value="UniProtKB-KW"/>
</dbReference>
<keyword evidence="2" id="KW-0723">Serine/threonine-protein kinase</keyword>
<evidence type="ECO:0000256" key="4">
    <source>
        <dbReference type="ARBA" id="ARBA00022692"/>
    </source>
</evidence>
<keyword evidence="4" id="KW-0812">Transmembrane</keyword>